<dbReference type="Proteomes" id="UP000318521">
    <property type="component" value="Unassembled WGS sequence"/>
</dbReference>
<dbReference type="EMBL" id="VLXZ01000005">
    <property type="protein sequence ID" value="TSB46683.1"/>
    <property type="molecule type" value="Genomic_DNA"/>
</dbReference>
<dbReference type="RefSeq" id="WP_143848578.1">
    <property type="nucleotide sequence ID" value="NZ_VLXZ01000005.1"/>
</dbReference>
<dbReference type="GO" id="GO:0015171">
    <property type="term" value="F:amino acid transmembrane transporter activity"/>
    <property type="evidence" value="ECO:0007669"/>
    <property type="project" value="TreeGrafter"/>
</dbReference>
<feature type="transmembrane region" description="Helical" evidence="6">
    <location>
        <begin position="6"/>
        <end position="25"/>
    </location>
</feature>
<feature type="transmembrane region" description="Helical" evidence="6">
    <location>
        <begin position="107"/>
        <end position="132"/>
    </location>
</feature>
<evidence type="ECO:0000313" key="7">
    <source>
        <dbReference type="EMBL" id="TSB46683.1"/>
    </source>
</evidence>
<accession>A0A553ZZ07</accession>
<protein>
    <submittedName>
        <fullName evidence="7">LysE family translocator</fullName>
    </submittedName>
</protein>
<dbReference type="OrthoDB" id="7874789at2"/>
<keyword evidence="3 6" id="KW-0812">Transmembrane</keyword>
<evidence type="ECO:0000256" key="3">
    <source>
        <dbReference type="ARBA" id="ARBA00022692"/>
    </source>
</evidence>
<keyword evidence="4 6" id="KW-1133">Transmembrane helix</keyword>
<proteinExistence type="predicted"/>
<evidence type="ECO:0000256" key="1">
    <source>
        <dbReference type="ARBA" id="ARBA00004651"/>
    </source>
</evidence>
<evidence type="ECO:0000256" key="2">
    <source>
        <dbReference type="ARBA" id="ARBA00022475"/>
    </source>
</evidence>
<dbReference type="PANTHER" id="PTHR30086">
    <property type="entry name" value="ARGININE EXPORTER PROTEIN ARGO"/>
    <property type="match status" value="1"/>
</dbReference>
<comment type="caution">
    <text evidence="7">The sequence shown here is derived from an EMBL/GenBank/DDBJ whole genome shotgun (WGS) entry which is preliminary data.</text>
</comment>
<evidence type="ECO:0000256" key="5">
    <source>
        <dbReference type="ARBA" id="ARBA00023136"/>
    </source>
</evidence>
<evidence type="ECO:0000256" key="4">
    <source>
        <dbReference type="ARBA" id="ARBA00022989"/>
    </source>
</evidence>
<evidence type="ECO:0000313" key="8">
    <source>
        <dbReference type="Proteomes" id="UP000318521"/>
    </source>
</evidence>
<feature type="transmembrane region" description="Helical" evidence="6">
    <location>
        <begin position="32"/>
        <end position="57"/>
    </location>
</feature>
<dbReference type="PANTHER" id="PTHR30086:SF6">
    <property type="entry name" value="AMINO ACID EFFLUX PROTEIN YCGF-RELATED"/>
    <property type="match status" value="1"/>
</dbReference>
<name>A0A553ZZ07_9BACI</name>
<keyword evidence="8" id="KW-1185">Reference proteome</keyword>
<keyword evidence="5 6" id="KW-0472">Membrane</keyword>
<feature type="transmembrane region" description="Helical" evidence="6">
    <location>
        <begin position="185"/>
        <end position="206"/>
    </location>
</feature>
<dbReference type="AlphaFoldDB" id="A0A553ZZ07"/>
<feature type="transmembrane region" description="Helical" evidence="6">
    <location>
        <begin position="152"/>
        <end position="173"/>
    </location>
</feature>
<dbReference type="GO" id="GO:0005886">
    <property type="term" value="C:plasma membrane"/>
    <property type="evidence" value="ECO:0007669"/>
    <property type="project" value="UniProtKB-SubCell"/>
</dbReference>
<gene>
    <name evidence="7" type="ORF">FN960_10025</name>
</gene>
<comment type="subcellular location">
    <subcellularLocation>
        <location evidence="1">Cell membrane</location>
        <topology evidence="1">Multi-pass membrane protein</topology>
    </subcellularLocation>
</comment>
<reference evidence="7 8" key="1">
    <citation type="submission" date="2019-07" db="EMBL/GenBank/DDBJ databases">
        <authorList>
            <person name="Park Y.J."/>
            <person name="Jeong S.E."/>
            <person name="Jung H.S."/>
        </authorList>
    </citation>
    <scope>NUCLEOTIDE SEQUENCE [LARGE SCALE GENOMIC DNA]</scope>
    <source>
        <strain evidence="8">P16(2019)</strain>
    </source>
</reference>
<dbReference type="Pfam" id="PF01810">
    <property type="entry name" value="LysE"/>
    <property type="match status" value="1"/>
</dbReference>
<feature type="transmembrane region" description="Helical" evidence="6">
    <location>
        <begin position="69"/>
        <end position="87"/>
    </location>
</feature>
<dbReference type="InterPro" id="IPR001123">
    <property type="entry name" value="LeuE-type"/>
</dbReference>
<evidence type="ECO:0000256" key="6">
    <source>
        <dbReference type="SAM" id="Phobius"/>
    </source>
</evidence>
<sequence length="211" mass="23416">MTALSAIILGISLAAPVGPICLEIINRTLRSGFFGGLAVGIGGMTADAIFMISIYFGLGTALTHETTQLILNLCGCVFLGYLSIRTFNKAPQSLWMDRHLIRPRKSIFMKCFYTGLTIALINPINIMFWFGIYGSVLSELIDRANGTILLGYSLLIFLGILLWNMNLSFLAHFSSFLMKQNVLRWINIAAASMLGYFSIHFGYQFFNLISS</sequence>
<organism evidence="7 8">
    <name type="scientific">Alkalicoccobacillus porphyridii</name>
    <dbReference type="NCBI Taxonomy" id="2597270"/>
    <lineage>
        <taxon>Bacteria</taxon>
        <taxon>Bacillati</taxon>
        <taxon>Bacillota</taxon>
        <taxon>Bacilli</taxon>
        <taxon>Bacillales</taxon>
        <taxon>Bacillaceae</taxon>
        <taxon>Alkalicoccobacillus</taxon>
    </lineage>
</organism>
<keyword evidence="2" id="KW-1003">Cell membrane</keyword>